<feature type="compositionally biased region" description="Basic and acidic residues" evidence="1">
    <location>
        <begin position="243"/>
        <end position="253"/>
    </location>
</feature>
<dbReference type="PANTHER" id="PTHR38886:SF1">
    <property type="entry name" value="NACHT-NTPASE AND P-LOOP NTPASES N-TERMINAL DOMAIN-CONTAINING PROTEIN"/>
    <property type="match status" value="1"/>
</dbReference>
<feature type="compositionally biased region" description="Polar residues" evidence="1">
    <location>
        <begin position="496"/>
        <end position="506"/>
    </location>
</feature>
<reference evidence="2" key="1">
    <citation type="journal article" date="2020" name="Stud. Mycol.">
        <title>101 Dothideomycetes genomes: a test case for predicting lifestyles and emergence of pathogens.</title>
        <authorList>
            <person name="Haridas S."/>
            <person name="Albert R."/>
            <person name="Binder M."/>
            <person name="Bloem J."/>
            <person name="Labutti K."/>
            <person name="Salamov A."/>
            <person name="Andreopoulos B."/>
            <person name="Baker S."/>
            <person name="Barry K."/>
            <person name="Bills G."/>
            <person name="Bluhm B."/>
            <person name="Cannon C."/>
            <person name="Castanera R."/>
            <person name="Culley D."/>
            <person name="Daum C."/>
            <person name="Ezra D."/>
            <person name="Gonzalez J."/>
            <person name="Henrissat B."/>
            <person name="Kuo A."/>
            <person name="Liang C."/>
            <person name="Lipzen A."/>
            <person name="Lutzoni F."/>
            <person name="Magnuson J."/>
            <person name="Mondo S."/>
            <person name="Nolan M."/>
            <person name="Ohm R."/>
            <person name="Pangilinan J."/>
            <person name="Park H.-J."/>
            <person name="Ramirez L."/>
            <person name="Alfaro M."/>
            <person name="Sun H."/>
            <person name="Tritt A."/>
            <person name="Yoshinaga Y."/>
            <person name="Zwiers L.-H."/>
            <person name="Turgeon B."/>
            <person name="Goodwin S."/>
            <person name="Spatafora J."/>
            <person name="Crous P."/>
            <person name="Grigoriev I."/>
        </authorList>
    </citation>
    <scope>NUCLEOTIDE SEQUENCE</scope>
    <source>
        <strain evidence="2">Tuck. ex Michener</strain>
    </source>
</reference>
<feature type="compositionally biased region" description="Polar residues" evidence="1">
    <location>
        <begin position="477"/>
        <end position="490"/>
    </location>
</feature>
<keyword evidence="3" id="KW-1185">Reference proteome</keyword>
<dbReference type="OrthoDB" id="5404564at2759"/>
<evidence type="ECO:0000313" key="2">
    <source>
        <dbReference type="EMBL" id="KAF2231912.1"/>
    </source>
</evidence>
<dbReference type="Proteomes" id="UP000800092">
    <property type="component" value="Unassembled WGS sequence"/>
</dbReference>
<protein>
    <recommendedName>
        <fullName evidence="4">Fungal N-terminal domain-containing protein</fullName>
    </recommendedName>
</protein>
<sequence>MENPRSRQGSHASTPDSIPSIGDILMLSQIAWKIGRAFSSGRRSSPAEFKEIESELNALSKSLKSFAETLFAEDENILSQAGKRAQNGVAIILLSCQQTLQDLESLVEQYQVIRRTETSGGYTVDRSWSELVLTNFGQMMWTTEGGSIHSLKTMLHMHTSTISVTVQALQEKSVERLENTVTPMADKVEDIHKRPDSDLNGKIEDVQNWVMAYAHTNPPPPPSSRGREGSIAGSIYSYSSSDPSERERERQIRPSDLSPQSERKPFSLVTPQRTPELVGSEASSVGSPLRGSGWGSSESSSAFETTDSTVDGRGPPSSLGSVQEQDEAGFGGPIIGNQSRPSQNARRQSSRRATPSSRRSGIIAPGGLMELEAIAQPPFFRQVSKDAVRQKQQPLPSPSISPESQIPIRTTSLSIDTERTPPSKPTTSIRATPVSTISSISSRATPQPYPDSYPVHDHSDDPIPVTTPPPDIPVHSSPRTLRSAASNHGSAPSIRSGRSYSTSAPTVTEHDRPSTPDQEEFERELFKNSAILCDLPVALVEYTQPSKDESKPWETQMISATKEARMCVVRKRNTFNDTVRFTTSIWSIARDRSARMEQRIVDGDAIVPYSSFFSPEKVSVTIPTELRFHDANPKDPNAEPRRISTTWVNYVFQDPRAGNMFQSVLFGRKLLAVFRTEKTLRLREGLKGALAYQEQMCGMENLRLWEDEGSCGVLAMMHFSAHFKDGYLSFWLNSSKEPVRVREESGKVIKVKGLNIPVEGTRGANGLMRRGSEGGMVMGIGLGTGKLGREGSKLAGKKITGARIEFRTEEDRDDFVAFVGRVQDRMVSIPEWDEGSTRS</sequence>
<accession>A0A6A6H1Q7</accession>
<evidence type="ECO:0000313" key="3">
    <source>
        <dbReference type="Proteomes" id="UP000800092"/>
    </source>
</evidence>
<dbReference type="PANTHER" id="PTHR38886">
    <property type="entry name" value="SESA DOMAIN-CONTAINING PROTEIN"/>
    <property type="match status" value="1"/>
</dbReference>
<dbReference type="AlphaFoldDB" id="A0A6A6H1Q7"/>
<evidence type="ECO:0008006" key="4">
    <source>
        <dbReference type="Google" id="ProtNLM"/>
    </source>
</evidence>
<dbReference type="EMBL" id="ML991821">
    <property type="protein sequence ID" value="KAF2231912.1"/>
    <property type="molecule type" value="Genomic_DNA"/>
</dbReference>
<feature type="compositionally biased region" description="Polar residues" evidence="1">
    <location>
        <begin position="425"/>
        <end position="445"/>
    </location>
</feature>
<feature type="compositionally biased region" description="Low complexity" evidence="1">
    <location>
        <begin position="390"/>
        <end position="408"/>
    </location>
</feature>
<feature type="compositionally biased region" description="Low complexity" evidence="1">
    <location>
        <begin position="337"/>
        <end position="360"/>
    </location>
</feature>
<gene>
    <name evidence="2" type="ORF">EV356DRAFT_535084</name>
</gene>
<name>A0A6A6H1Q7_VIRVR</name>
<feature type="compositionally biased region" description="Low complexity" evidence="1">
    <location>
        <begin position="229"/>
        <end position="241"/>
    </location>
</feature>
<feature type="region of interest" description="Disordered" evidence="1">
    <location>
        <begin position="213"/>
        <end position="365"/>
    </location>
</feature>
<proteinExistence type="predicted"/>
<evidence type="ECO:0000256" key="1">
    <source>
        <dbReference type="SAM" id="MobiDB-lite"/>
    </source>
</evidence>
<organism evidence="2 3">
    <name type="scientific">Viridothelium virens</name>
    <name type="common">Speckled blister lichen</name>
    <name type="synonym">Trypethelium virens</name>
    <dbReference type="NCBI Taxonomy" id="1048519"/>
    <lineage>
        <taxon>Eukaryota</taxon>
        <taxon>Fungi</taxon>
        <taxon>Dikarya</taxon>
        <taxon>Ascomycota</taxon>
        <taxon>Pezizomycotina</taxon>
        <taxon>Dothideomycetes</taxon>
        <taxon>Dothideomycetes incertae sedis</taxon>
        <taxon>Trypetheliales</taxon>
        <taxon>Trypetheliaceae</taxon>
        <taxon>Viridothelium</taxon>
    </lineage>
</organism>
<feature type="region of interest" description="Disordered" evidence="1">
    <location>
        <begin position="382"/>
        <end position="520"/>
    </location>
</feature>